<evidence type="ECO:0000313" key="3">
    <source>
        <dbReference type="Proteomes" id="UP000548867"/>
    </source>
</evidence>
<dbReference type="Pfam" id="PF12697">
    <property type="entry name" value="Abhydrolase_6"/>
    <property type="match status" value="1"/>
</dbReference>
<gene>
    <name evidence="2" type="ORF">GGR38_000141</name>
</gene>
<dbReference type="InterPro" id="IPR050266">
    <property type="entry name" value="AB_hydrolase_sf"/>
</dbReference>
<dbReference type="RefSeq" id="WP_183621712.1">
    <property type="nucleotide sequence ID" value="NZ_JACIDX010000001.1"/>
</dbReference>
<dbReference type="InterPro" id="IPR029058">
    <property type="entry name" value="AB_hydrolase_fold"/>
</dbReference>
<dbReference type="InterPro" id="IPR000073">
    <property type="entry name" value="AB_hydrolase_1"/>
</dbReference>
<evidence type="ECO:0000259" key="1">
    <source>
        <dbReference type="Pfam" id="PF12697"/>
    </source>
</evidence>
<name>A0A7W6G444_9SPHN</name>
<dbReference type="Gene3D" id="3.40.50.1820">
    <property type="entry name" value="alpha/beta hydrolase"/>
    <property type="match status" value="1"/>
</dbReference>
<organism evidence="2 3">
    <name type="scientific">Novosphingobium sediminicola</name>
    <dbReference type="NCBI Taxonomy" id="563162"/>
    <lineage>
        <taxon>Bacteria</taxon>
        <taxon>Pseudomonadati</taxon>
        <taxon>Pseudomonadota</taxon>
        <taxon>Alphaproteobacteria</taxon>
        <taxon>Sphingomonadales</taxon>
        <taxon>Sphingomonadaceae</taxon>
        <taxon>Novosphingobium</taxon>
    </lineage>
</organism>
<dbReference type="Proteomes" id="UP000548867">
    <property type="component" value="Unassembled WGS sequence"/>
</dbReference>
<dbReference type="AlphaFoldDB" id="A0A7W6G444"/>
<accession>A0A7W6G444</accession>
<dbReference type="EMBL" id="JACIDX010000001">
    <property type="protein sequence ID" value="MBB3953229.1"/>
    <property type="molecule type" value="Genomic_DNA"/>
</dbReference>
<comment type="caution">
    <text evidence="2">The sequence shown here is derived from an EMBL/GenBank/DDBJ whole genome shotgun (WGS) entry which is preliminary data.</text>
</comment>
<dbReference type="SUPFAM" id="SSF53474">
    <property type="entry name" value="alpha/beta-Hydrolases"/>
    <property type="match status" value="1"/>
</dbReference>
<protein>
    <submittedName>
        <fullName evidence="2">Pimeloyl-ACP methyl ester carboxylesterase</fullName>
    </submittedName>
</protein>
<reference evidence="2 3" key="1">
    <citation type="submission" date="2020-08" db="EMBL/GenBank/DDBJ databases">
        <title>Genomic Encyclopedia of Type Strains, Phase IV (KMG-IV): sequencing the most valuable type-strain genomes for metagenomic binning, comparative biology and taxonomic classification.</title>
        <authorList>
            <person name="Goeker M."/>
        </authorList>
    </citation>
    <scope>NUCLEOTIDE SEQUENCE [LARGE SCALE GENOMIC DNA]</scope>
    <source>
        <strain evidence="2 3">DSM 27057</strain>
    </source>
</reference>
<feature type="domain" description="AB hydrolase-1" evidence="1">
    <location>
        <begin position="31"/>
        <end position="220"/>
    </location>
</feature>
<sequence length="231" mass="24411">MSENLPLLLVPGLICDSRVFAAQCAALPQAVALPGWGAVDSLGAMADKLLAQAPERFALLGHSMGARVALEVARRAPERVERLALVSTGTHPVGAGEAEKRYALRDKGRAYGMEALVADWLPPMIAPDNRPALIGPLTAMCLEQGLSAFEAQIEALLARPALEDFLPTLTMPVLSCTGALDVWSPPEQAAAIADAIPGAVLEIVADAGHFLPIERPAAFTQIIARWLTQRA</sequence>
<keyword evidence="3" id="KW-1185">Reference proteome</keyword>
<proteinExistence type="predicted"/>
<dbReference type="PANTHER" id="PTHR43798:SF29">
    <property type="entry name" value="AB HYDROLASE-1 DOMAIN-CONTAINING PROTEIN"/>
    <property type="match status" value="1"/>
</dbReference>
<evidence type="ECO:0000313" key="2">
    <source>
        <dbReference type="EMBL" id="MBB3953229.1"/>
    </source>
</evidence>
<dbReference type="PANTHER" id="PTHR43798">
    <property type="entry name" value="MONOACYLGLYCEROL LIPASE"/>
    <property type="match status" value="1"/>
</dbReference>